<dbReference type="PANTHER" id="PTHR36057">
    <property type="match status" value="1"/>
</dbReference>
<gene>
    <name evidence="2" type="ORF">RZ517_03795</name>
</gene>
<proteinExistence type="predicted"/>
<dbReference type="EMBL" id="CP146069">
    <property type="protein sequence ID" value="WWR47313.1"/>
    <property type="molecule type" value="Genomic_DNA"/>
</dbReference>
<feature type="signal peptide" evidence="1">
    <location>
        <begin position="1"/>
        <end position="20"/>
    </location>
</feature>
<accession>A0ABZ2HNT8</accession>
<dbReference type="Proteomes" id="UP001364156">
    <property type="component" value="Chromosome"/>
</dbReference>
<evidence type="ECO:0000313" key="3">
    <source>
        <dbReference type="Proteomes" id="UP001364156"/>
    </source>
</evidence>
<dbReference type="PANTHER" id="PTHR36057:SF1">
    <property type="entry name" value="LIPOPROTEIN LIPID ATTACHMENT SITE-LIKE PROTEIN, PUTATIVE (DUF1223)-RELATED"/>
    <property type="match status" value="1"/>
</dbReference>
<dbReference type="InterPro" id="IPR036249">
    <property type="entry name" value="Thioredoxin-like_sf"/>
</dbReference>
<dbReference type="RefSeq" id="WP_338550141.1">
    <property type="nucleotide sequence ID" value="NZ_CP146069.1"/>
</dbReference>
<dbReference type="Pfam" id="PF06764">
    <property type="entry name" value="DUF1223"/>
    <property type="match status" value="1"/>
</dbReference>
<dbReference type="InterPro" id="IPR010634">
    <property type="entry name" value="DUF1223"/>
</dbReference>
<feature type="chain" id="PRO_5045702918" evidence="1">
    <location>
        <begin position="21"/>
        <end position="232"/>
    </location>
</feature>
<organism evidence="2 3">
    <name type="scientific">Roseovarius phycicola</name>
    <dbReference type="NCBI Taxonomy" id="3080976"/>
    <lineage>
        <taxon>Bacteria</taxon>
        <taxon>Pseudomonadati</taxon>
        <taxon>Pseudomonadota</taxon>
        <taxon>Alphaproteobacteria</taxon>
        <taxon>Rhodobacterales</taxon>
        <taxon>Roseobacteraceae</taxon>
        <taxon>Roseovarius</taxon>
    </lineage>
</organism>
<reference evidence="2 3" key="1">
    <citation type="submission" date="2023-10" db="EMBL/GenBank/DDBJ databases">
        <title>Roseovarius strain S88 nov., isolated from a marine algae.</title>
        <authorList>
            <person name="Lee M.W."/>
            <person name="Lee J.K."/>
            <person name="Kim J.M."/>
            <person name="Choi D.G."/>
            <person name="Baek J.H."/>
            <person name="Bayburt H."/>
            <person name="Jung J.J."/>
            <person name="Han D.M."/>
            <person name="Jeon C.O."/>
        </authorList>
    </citation>
    <scope>NUCLEOTIDE SEQUENCE [LARGE SCALE GENOMIC DNA]</scope>
    <source>
        <strain evidence="2 3">S88</strain>
    </source>
</reference>
<sequence>MRRIIAFAIAVGLWAVPAFSQSKAVVVELFTSQGCSSCPPADAFMHELAKRDDVVALALHVDYWDYIGWKDSFAHPGHADRQRAYAAENGRRMIYTPQMVINGREHVVGNSPKDVSDMINRHLQTSSTVDIELSRVGDDVLIEAEPMTQFEEPLAVRVVRYRPESTVNITRGENAGHTISYANVVTDMAQVGSWTGEEALRLTVPAQGDQPIVVVLQRRDGIGLVEAAAQLK</sequence>
<dbReference type="SUPFAM" id="SSF52833">
    <property type="entry name" value="Thioredoxin-like"/>
    <property type="match status" value="1"/>
</dbReference>
<keyword evidence="1" id="KW-0732">Signal</keyword>
<keyword evidence="3" id="KW-1185">Reference proteome</keyword>
<evidence type="ECO:0000313" key="2">
    <source>
        <dbReference type="EMBL" id="WWR47313.1"/>
    </source>
</evidence>
<name>A0ABZ2HNT8_9RHOB</name>
<protein>
    <submittedName>
        <fullName evidence="2">DUF1223 domain-containing protein</fullName>
    </submittedName>
</protein>
<evidence type="ECO:0000256" key="1">
    <source>
        <dbReference type="SAM" id="SignalP"/>
    </source>
</evidence>